<name>A0A1F5A596_9BACT</name>
<dbReference type="InterPro" id="IPR036593">
    <property type="entry name" value="CPE0013-like_sf"/>
</dbReference>
<dbReference type="STRING" id="1797291.A2V47_00585"/>
<comment type="caution">
    <text evidence="1">The sequence shown here is derived from an EMBL/GenBank/DDBJ whole genome shotgun (WGS) entry which is preliminary data.</text>
</comment>
<dbReference type="Gene3D" id="3.10.530.10">
    <property type="entry name" value="CPE0013-like"/>
    <property type="match status" value="1"/>
</dbReference>
<sequence length="127" mass="13882">MEQNKIICISCPIGCRMTIQSKDGKITSIIGNACPKGIKYAEEEFINPLRILTTTVKVIGGELPLVSVKTEKSIPKRLLLKAMVEIAKIEVKAPVKIGQVIKDYLLGTGVSLVATRNIKRVDSNLFS</sequence>
<evidence type="ECO:0000313" key="1">
    <source>
        <dbReference type="EMBL" id="OGD13740.1"/>
    </source>
</evidence>
<organism evidence="1 2">
    <name type="scientific">Candidatus Sediminicultor quintus</name>
    <dbReference type="NCBI Taxonomy" id="1797291"/>
    <lineage>
        <taxon>Bacteria</taxon>
        <taxon>Pseudomonadati</taxon>
        <taxon>Atribacterota</taxon>
        <taxon>Candidatus Phoenicimicrobiia</taxon>
        <taxon>Candidatus Pheonicimicrobiales</taxon>
        <taxon>Candidatus Phoenicimicrobiaceae</taxon>
        <taxon>Candidatus Sediminicultor</taxon>
    </lineage>
</organism>
<dbReference type="SUPFAM" id="SSF53706">
    <property type="entry name" value="Formate dehydrogenase/DMSO reductase, domains 1-3"/>
    <property type="match status" value="1"/>
</dbReference>
<dbReference type="Proteomes" id="UP000177701">
    <property type="component" value="Unassembled WGS sequence"/>
</dbReference>
<dbReference type="PANTHER" id="PTHR39450:SF1">
    <property type="entry name" value="DUF1667 DOMAIN-CONTAINING PROTEIN"/>
    <property type="match status" value="1"/>
</dbReference>
<dbReference type="EMBL" id="MEYH01000102">
    <property type="protein sequence ID" value="OGD13740.1"/>
    <property type="molecule type" value="Genomic_DNA"/>
</dbReference>
<accession>A0A1F5A596</accession>
<dbReference type="SUPFAM" id="SSF160148">
    <property type="entry name" value="CPE0013-like"/>
    <property type="match status" value="1"/>
</dbReference>
<proteinExistence type="predicted"/>
<dbReference type="Pfam" id="PF07892">
    <property type="entry name" value="DUF1667"/>
    <property type="match status" value="1"/>
</dbReference>
<protein>
    <submittedName>
        <fullName evidence="1">Molybdopterin oxidoreductase</fullName>
    </submittedName>
</protein>
<dbReference type="AlphaFoldDB" id="A0A1F5A596"/>
<evidence type="ECO:0000313" key="2">
    <source>
        <dbReference type="Proteomes" id="UP000177701"/>
    </source>
</evidence>
<gene>
    <name evidence="1" type="ORF">A2V47_00585</name>
</gene>
<dbReference type="PANTHER" id="PTHR39450">
    <property type="entry name" value="MOLYBDOPTERIN OXIDOREDUCTASE, 4FE-4S CLUSTER-BINDING SUBUNIT"/>
    <property type="match status" value="1"/>
</dbReference>
<dbReference type="InterPro" id="IPR012460">
    <property type="entry name" value="DUF1667"/>
</dbReference>
<reference evidence="1 2" key="1">
    <citation type="journal article" date="2016" name="Nat. Commun.">
        <title>Thousands of microbial genomes shed light on interconnected biogeochemical processes in an aquifer system.</title>
        <authorList>
            <person name="Anantharaman K."/>
            <person name="Brown C.T."/>
            <person name="Hug L.A."/>
            <person name="Sharon I."/>
            <person name="Castelle C.J."/>
            <person name="Probst A.J."/>
            <person name="Thomas B.C."/>
            <person name="Singh A."/>
            <person name="Wilkins M.J."/>
            <person name="Karaoz U."/>
            <person name="Brodie E.L."/>
            <person name="Williams K.H."/>
            <person name="Hubbard S.S."/>
            <person name="Banfield J.F."/>
        </authorList>
    </citation>
    <scope>NUCLEOTIDE SEQUENCE [LARGE SCALE GENOMIC DNA]</scope>
</reference>